<comment type="caution">
    <text evidence="2">The sequence shown here is derived from an EMBL/GenBank/DDBJ whole genome shotgun (WGS) entry which is preliminary data.</text>
</comment>
<keyword evidence="1" id="KW-0472">Membrane</keyword>
<dbReference type="InterPro" id="IPR046575">
    <property type="entry name" value="DUF6635"/>
</dbReference>
<gene>
    <name evidence="2" type="ORF">BCL74_3346</name>
</gene>
<keyword evidence="1" id="KW-1133">Transmembrane helix</keyword>
<evidence type="ECO:0000256" key="1">
    <source>
        <dbReference type="SAM" id="Phobius"/>
    </source>
</evidence>
<dbReference type="EMBL" id="RBIG01000004">
    <property type="protein sequence ID" value="RKQ68028.1"/>
    <property type="molecule type" value="Genomic_DNA"/>
</dbReference>
<accession>A0A420WAL5</accession>
<proteinExistence type="predicted"/>
<keyword evidence="1" id="KW-0812">Transmembrane</keyword>
<sequence>MATLAKTGLLPHLSDSMTDSLDPLTAPPAAAPALPLAFDREGAGRLVDTAIARYCDSRRAAVPDFVDRHFGFAGAWKLHRRALGWDMLRAPANLAMGLPAVGVKAAAATAQRLGRRETAEWLNSRRLFLETDVGRELSWLLYTDLLQLPYNQPGRENPRDALGETLMTDPRIVAAFRLPLMELARHADDPTFRQRLEQALATYMGSRTAAADITTSLFAVGAGAVGVKGFTPGMLSLGPAVANLMAQKAAASAGPIAGLLGGLWYGQAAASPLLVAGVTGGLLGAGAIMAAFAGVVTDPVQRRLGLHQRRLVRLVDHLEATLRGESDKAYEIRDLYVARLLDLADLVRTAHRLTSGG</sequence>
<name>A0A420WAL5_9PROT</name>
<organism evidence="2 3">
    <name type="scientific">Oceanibaculum indicum</name>
    <dbReference type="NCBI Taxonomy" id="526216"/>
    <lineage>
        <taxon>Bacteria</taxon>
        <taxon>Pseudomonadati</taxon>
        <taxon>Pseudomonadota</taxon>
        <taxon>Alphaproteobacteria</taxon>
        <taxon>Rhodospirillales</taxon>
        <taxon>Oceanibaculaceae</taxon>
        <taxon>Oceanibaculum</taxon>
    </lineage>
</organism>
<evidence type="ECO:0000313" key="2">
    <source>
        <dbReference type="EMBL" id="RKQ68028.1"/>
    </source>
</evidence>
<feature type="transmembrane region" description="Helical" evidence="1">
    <location>
        <begin position="273"/>
        <end position="296"/>
    </location>
</feature>
<dbReference type="Proteomes" id="UP000277424">
    <property type="component" value="Unassembled WGS sequence"/>
</dbReference>
<protein>
    <submittedName>
        <fullName evidence="2">Uncharacterized protein</fullName>
    </submittedName>
</protein>
<dbReference type="Pfam" id="PF20340">
    <property type="entry name" value="DUF6635"/>
    <property type="match status" value="2"/>
</dbReference>
<evidence type="ECO:0000313" key="3">
    <source>
        <dbReference type="Proteomes" id="UP000277424"/>
    </source>
</evidence>
<reference evidence="2 3" key="1">
    <citation type="submission" date="2018-10" db="EMBL/GenBank/DDBJ databases">
        <title>Comparative analysis of microorganisms from saline springs in Andes Mountain Range, Colombia.</title>
        <authorList>
            <person name="Rubin E."/>
        </authorList>
    </citation>
    <scope>NUCLEOTIDE SEQUENCE [LARGE SCALE GENOMIC DNA]</scope>
    <source>
        <strain evidence="2 3">USBA 36</strain>
    </source>
</reference>
<dbReference type="AlphaFoldDB" id="A0A420WAL5"/>